<proteinExistence type="inferred from homology"/>
<comment type="caution">
    <text evidence="4">The sequence shown here is derived from an EMBL/GenBank/DDBJ whole genome shotgun (WGS) entry which is preliminary data.</text>
</comment>
<evidence type="ECO:0000313" key="5">
    <source>
        <dbReference type="Proteomes" id="UP001055153"/>
    </source>
</evidence>
<comment type="similarity">
    <text evidence="1">Belongs to the virb1 family.</text>
</comment>
<dbReference type="EMBL" id="BPQQ01000028">
    <property type="protein sequence ID" value="GJE00542.1"/>
    <property type="molecule type" value="Genomic_DNA"/>
</dbReference>
<dbReference type="Pfam" id="PF01464">
    <property type="entry name" value="SLT"/>
    <property type="match status" value="1"/>
</dbReference>
<evidence type="ECO:0000313" key="4">
    <source>
        <dbReference type="EMBL" id="GJE00542.1"/>
    </source>
</evidence>
<reference evidence="4" key="2">
    <citation type="submission" date="2021-08" db="EMBL/GenBank/DDBJ databases">
        <authorList>
            <person name="Tani A."/>
            <person name="Ola A."/>
            <person name="Ogura Y."/>
            <person name="Katsura K."/>
            <person name="Hayashi T."/>
        </authorList>
    </citation>
    <scope>NUCLEOTIDE SEQUENCE</scope>
    <source>
        <strain evidence="4">DSM 17168</strain>
    </source>
</reference>
<dbReference type="Proteomes" id="UP001055153">
    <property type="component" value="Unassembled WGS sequence"/>
</dbReference>
<organism evidence="4 5">
    <name type="scientific">Methylobacterium isbiliense</name>
    <dbReference type="NCBI Taxonomy" id="315478"/>
    <lineage>
        <taxon>Bacteria</taxon>
        <taxon>Pseudomonadati</taxon>
        <taxon>Pseudomonadota</taxon>
        <taxon>Alphaproteobacteria</taxon>
        <taxon>Hyphomicrobiales</taxon>
        <taxon>Methylobacteriaceae</taxon>
        <taxon>Methylobacterium</taxon>
    </lineage>
</organism>
<reference evidence="4" key="1">
    <citation type="journal article" date="2021" name="Front. Microbiol.">
        <title>Comprehensive Comparative Genomics and Phenotyping of Methylobacterium Species.</title>
        <authorList>
            <person name="Alessa O."/>
            <person name="Ogura Y."/>
            <person name="Fujitani Y."/>
            <person name="Takami H."/>
            <person name="Hayashi T."/>
            <person name="Sahin N."/>
            <person name="Tani A."/>
        </authorList>
    </citation>
    <scope>NUCLEOTIDE SEQUENCE</scope>
    <source>
        <strain evidence="4">DSM 17168</strain>
    </source>
</reference>
<gene>
    <name evidence="4" type="ORF">GMJLKIPL_2465</name>
</gene>
<feature type="domain" description="Bacteriophage tail tape measure N-terminal" evidence="3">
    <location>
        <begin position="136"/>
        <end position="339"/>
    </location>
</feature>
<dbReference type="InterPro" id="IPR009628">
    <property type="entry name" value="Phage_tape_measure_N"/>
</dbReference>
<feature type="domain" description="Transglycosylase SLT" evidence="2">
    <location>
        <begin position="664"/>
        <end position="763"/>
    </location>
</feature>
<evidence type="ECO:0008006" key="6">
    <source>
        <dbReference type="Google" id="ProtNLM"/>
    </source>
</evidence>
<protein>
    <recommendedName>
        <fullName evidence="6">Transglycosylase SLT domain-containing protein</fullName>
    </recommendedName>
</protein>
<dbReference type="Gene3D" id="1.10.530.10">
    <property type="match status" value="1"/>
</dbReference>
<dbReference type="CDD" id="cd00254">
    <property type="entry name" value="LT-like"/>
    <property type="match status" value="1"/>
</dbReference>
<sequence length="1100" mass="115010">MDDMAEAAGRAEAGAAGLQGGADRLAAATRNTVVALSAAGRSYSDLGTQVRAASGAVDQFVARAPRVATEIDREAEAVKRAAAQWRAYGEAGRQAVQSFDLNRRASAALGGLSSTGGVPMAPGPGRASVANDNGRAFQLQNLAFQGGDVIASLASGGGLGRIALQQGPQIAQSFMGPNGLSGADVFGAIATGASRAAGFIASAAGAMTGFAGAVLVAVSAQQSYSASQTELARSLAGAGRASGEAVASLNAAATAAAAASGISERAARGLAGTYAATGKISGDVLEDLIRRTRDYAATTGQDLEAAGGDLAKAFADPAKGAAELNQRLGILNDTQQRNIETLAAQGNRLGAQRILIDAMNGSLARASELTTGWARLTQAAGTAVSDTWDRIGQAVDRAVTGGSLDEQLANAEARLGNVSRNNARPGLFGPASSLQAQIQAEVDQLRMQRDDRNRRTQQVQANLNSIEIGNLRRSLDPAGEQLRDLTNQAQKLRAAISDPIKWGLDASALAATEAAFERISRQAMALRMDVERFGDAGTAAAVRAAELQNRTATMAGPARSVAEREEAYRQALINRGLDPNATRDTVLERFNPQLANDNLGPRELQAIANAREESLRAVAEREALQRIRDLGNDTTRQQTYRSAGRYGTSIRDVPEQYRNTVYDAAVSQGLEPDFLASIFRRESRFRPDVISGRTLSPAGAIGPFQFMPETAAAMGVNPRDFTSSAFGAARMLRERLDARNGNEALAIGDWNWGQGRVNRVGGDVTRFPAETRGFIAEVLQRRPEAGDLVSAERERRTAIRQDAEALRLATEANGRDAEGLRARTEAQQAIIREQGRGVDVSKEYAASLRAEAAERARIISGQRMLQYGLDSGFERDQLGRDSATAAAFSRARSVVGDTDSAAAQSIIATEQMTAGFREIKSAANGALSGFLTDARQGVSLVSSIGNLTGRIADRFLTLASDRVISSILGGLMGGSGSSGGGLLSGLASILGGAALPKFAEGGVTSGPSLAGEEPGQREAVIPLSGNRFVPVQLMGAANSNPPPQVVLAPNIINQVPNAQVTMRPTADPRRPEIVVSELVAGTWNSPQMRQARAQPTVAVR</sequence>
<evidence type="ECO:0000259" key="3">
    <source>
        <dbReference type="Pfam" id="PF06791"/>
    </source>
</evidence>
<dbReference type="SUPFAM" id="SSF53955">
    <property type="entry name" value="Lysozyme-like"/>
    <property type="match status" value="1"/>
</dbReference>
<accession>A0ABQ4SBR3</accession>
<name>A0ABQ4SBR3_9HYPH</name>
<dbReference type="InterPro" id="IPR023346">
    <property type="entry name" value="Lysozyme-like_dom_sf"/>
</dbReference>
<dbReference type="Pfam" id="PF06791">
    <property type="entry name" value="TMP_2"/>
    <property type="match status" value="1"/>
</dbReference>
<keyword evidence="5" id="KW-1185">Reference proteome</keyword>
<evidence type="ECO:0000256" key="1">
    <source>
        <dbReference type="ARBA" id="ARBA00009387"/>
    </source>
</evidence>
<evidence type="ECO:0000259" key="2">
    <source>
        <dbReference type="Pfam" id="PF01464"/>
    </source>
</evidence>
<dbReference type="InterPro" id="IPR008258">
    <property type="entry name" value="Transglycosylase_SLT_dom_1"/>
</dbReference>